<feature type="region of interest" description="Disordered" evidence="4">
    <location>
        <begin position="112"/>
        <end position="204"/>
    </location>
</feature>
<dbReference type="Proteomes" id="UP000271974">
    <property type="component" value="Unassembled WGS sequence"/>
</dbReference>
<feature type="region of interest" description="Disordered" evidence="4">
    <location>
        <begin position="47"/>
        <end position="78"/>
    </location>
</feature>
<feature type="region of interest" description="Disordered" evidence="4">
    <location>
        <begin position="432"/>
        <end position="474"/>
    </location>
</feature>
<protein>
    <recommendedName>
        <fullName evidence="6">C1q domain-containing protein</fullName>
    </recommendedName>
</protein>
<feature type="region of interest" description="Disordered" evidence="4">
    <location>
        <begin position="1005"/>
        <end position="1031"/>
    </location>
</feature>
<feature type="region of interest" description="Disordered" evidence="4">
    <location>
        <begin position="924"/>
        <end position="943"/>
    </location>
</feature>
<feature type="compositionally biased region" description="Basic and acidic residues" evidence="4">
    <location>
        <begin position="1312"/>
        <end position="1322"/>
    </location>
</feature>
<name>A0A3S0ZM69_ELYCH</name>
<feature type="compositionally biased region" description="Polar residues" evidence="4">
    <location>
        <begin position="1169"/>
        <end position="1185"/>
    </location>
</feature>
<dbReference type="PANTHER" id="PTHR22923:SF113">
    <property type="entry name" value="COMPLEMENT C1Q-LIKE PROTEIN 4"/>
    <property type="match status" value="1"/>
</dbReference>
<feature type="region of interest" description="Disordered" evidence="4">
    <location>
        <begin position="1166"/>
        <end position="1191"/>
    </location>
</feature>
<feature type="domain" description="C1q" evidence="6">
    <location>
        <begin position="1768"/>
        <end position="1906"/>
    </location>
</feature>
<feature type="compositionally biased region" description="Polar residues" evidence="4">
    <location>
        <begin position="1245"/>
        <end position="1259"/>
    </location>
</feature>
<dbReference type="InterPro" id="IPR050822">
    <property type="entry name" value="Cerebellin_Synaptic_Org"/>
</dbReference>
<feature type="compositionally biased region" description="Polar residues" evidence="4">
    <location>
        <begin position="503"/>
        <end position="513"/>
    </location>
</feature>
<feature type="non-terminal residue" evidence="7">
    <location>
        <position position="1906"/>
    </location>
</feature>
<comment type="caution">
    <text evidence="7">The sequence shown here is derived from an EMBL/GenBank/DDBJ whole genome shotgun (WGS) entry which is preliminary data.</text>
</comment>
<organism evidence="7 8">
    <name type="scientific">Elysia chlorotica</name>
    <name type="common">Eastern emerald elysia</name>
    <name type="synonym">Sea slug</name>
    <dbReference type="NCBI Taxonomy" id="188477"/>
    <lineage>
        <taxon>Eukaryota</taxon>
        <taxon>Metazoa</taxon>
        <taxon>Spiralia</taxon>
        <taxon>Lophotrochozoa</taxon>
        <taxon>Mollusca</taxon>
        <taxon>Gastropoda</taxon>
        <taxon>Heterobranchia</taxon>
        <taxon>Euthyneura</taxon>
        <taxon>Panpulmonata</taxon>
        <taxon>Sacoglossa</taxon>
        <taxon>Placobranchoidea</taxon>
        <taxon>Plakobranchidae</taxon>
        <taxon>Elysia</taxon>
    </lineage>
</organism>
<dbReference type="GO" id="GO:0005576">
    <property type="term" value="C:extracellular region"/>
    <property type="evidence" value="ECO:0007669"/>
    <property type="project" value="UniProtKB-SubCell"/>
</dbReference>
<feature type="compositionally biased region" description="Polar residues" evidence="4">
    <location>
        <begin position="432"/>
        <end position="446"/>
    </location>
</feature>
<evidence type="ECO:0000256" key="3">
    <source>
        <dbReference type="ARBA" id="ARBA00022729"/>
    </source>
</evidence>
<dbReference type="SMART" id="SM00110">
    <property type="entry name" value="C1Q"/>
    <property type="match status" value="1"/>
</dbReference>
<evidence type="ECO:0000256" key="1">
    <source>
        <dbReference type="ARBA" id="ARBA00004613"/>
    </source>
</evidence>
<dbReference type="SUPFAM" id="SSF49842">
    <property type="entry name" value="TNF-like"/>
    <property type="match status" value="1"/>
</dbReference>
<sequence length="1906" mass="209808">MAARISRSPCHRSKCVFLLLISLACQQSGNLVCASAIRAEQHVSANGGDLKNQGPQTLFSLPDTSPLPSPPLSSPAVSKLDLQKAGSLTVASPAVLSEQTIEAGRVAQVTAVSSSVGDHTERVAPTRPSAEREDVSPLGEHDGAKYNNGSLLMQDDHLQKNRTSFSDKKTADDLASNANLRTDSEKRDLVNGQARKHSHVKSGVSLISKSDKNVGKKNEKFVSPFPDTLSSEIINDLHFKDPITNPAINHEANFSNAHARHLLNQTGDQLNIPSYSPNVFKPITSQEELRVGKDEEDSPRLKRDKIPESDAYISNKLLKHGNSDDQEPGTINISSTLQYKENYSLGVKDATRKQYVPRETTVYSKFTTPNPMDFKNSTDLENQLQQSYNISREIELVHSHQKSRMPAPKSSLLNRVMGKSNEEENNQTLFANENNDTFGKPVQSTGIPMDLPETTPRERSYKQGDLESTSEVDLSDQGFSAAQQGVPLSAPASLERPNRLEHNNSLAPDTDLDLNQSRVTDDLSDIKTTGVYVQASINDIHMKNTELENVNFERNHMRSTISDENGNQNIKQKSHKEEIYIMPSSHFQNEGFALLDVKVESSVTNGMRGPVSHSSPRSEIFPNGSGESRLGPPRVKHTNVEGVITVARDAGGTALLKGVNNVALRERVDGAAFHDSFDYSALPEGVDRTSLPESVVRIAFSEAVDDIALPGGFNDIAVPEAIDNITLPKGGWGVNIPGDTDGINLPEVVDSIALPERVDGLTFPESANSIPLLGNIGQPEQYLDTSQWSNWDSFKPQMDLMTDIRELQTLLEGMSEIAHNTGEELGGLSRTKASVPKETNSESTARIHRDPRIFSDDLPADRGADAFPTYLGDRSNISSETNQTLLPLPVHGLSLGKTVYDTDIETEHFINVGNVNMVASVSHQNIGTPESNDSSQQSEDTNFKRLQRESAMSNPDINNLVSNNSQLIVPKVQEIPDKQPKILLPVSRLYPVPMMYPVSDLPKNSYLSKSSSRPPPSPPKPVSSPRPDFNIKTPGANYILSQSQPLASRLHAVEQLTAGKQFDGRDSIIAKLDVIMKELVKKMNLTQDINTTIGENRNLTETPSTPVISTDKILGPYASIARRESGDIDMIEDDFYGSADPDLYQTDLSDDIERNTRLLKQLSKKLSQTPALNSESTSATRQSPLSADDRRYSLKDQNKLLLPNDVPEFKLKSLGSMSHQSKGNLVNESGREKHFKYFSGYDLRSTPSLGESLPNNSDISPEKQKSISTHVKSRDDNSDVESDQDRTDLAHIADSKDTTIATSHADATPNTDDQHGKVSTTGKERIEHLENEKGKLDLNVHGDVSEKALHRTDIRGYGGDATPISIYESNISNEKNIADKGVFGSDGTEQQLSPFYQNDLPPGFKPTFVDNKEYAQKGNVRTYSMSDMIPGGFSSHGDFGLHDEVNQHLESQEGSLELDRNSFSNKYAEWQELRSHNPGSDPEDALEVEHLIPREDPRSGSYLGKVQPFFNKDSHHQGYGQKMWSVSDASQNKDSAAEAYFEPEEDVFHYQNDQIEDLYPSSIYDSSNLYKEYDPTTWDRGDSDISNFKSFYSGLQDTSSGMESFKFGEGDAFLFPDGNMDIAPDGYKPLSKKDINHVDHLEFSNANELPRLIKAEIWTDKQNVPSRPGIPLESLDVPEISPYKAQVLDFSLRQAAPTEGDPSSNKDPLVKDSGGEKFLFNILPTVATNTNTNISFANEAFGNISMSSSNNNMTELAPLLSPLAAFPTVRTRAAMSAVLTTHFGPTKDRMVPFDLELLDLGDNYDNTSGTFICTVPGTYVISLHLMAHPGAKVNARVHVNSRPIAALWADDNGGAGFYPSSSTHTLSHLDFGDQVYVMLVDAGYGESWVHANYNGFSVYLLYEDPL</sequence>
<feature type="compositionally biased region" description="Pro residues" evidence="4">
    <location>
        <begin position="1013"/>
        <end position="1024"/>
    </location>
</feature>
<dbReference type="Pfam" id="PF00386">
    <property type="entry name" value="C1q"/>
    <property type="match status" value="1"/>
</dbReference>
<dbReference type="PROSITE" id="PS50871">
    <property type="entry name" value="C1Q"/>
    <property type="match status" value="1"/>
</dbReference>
<evidence type="ECO:0000313" key="8">
    <source>
        <dbReference type="Proteomes" id="UP000271974"/>
    </source>
</evidence>
<keyword evidence="2" id="KW-0964">Secreted</keyword>
<keyword evidence="3 5" id="KW-0732">Signal</keyword>
<dbReference type="InterPro" id="IPR001073">
    <property type="entry name" value="C1q_dom"/>
</dbReference>
<feature type="region of interest" description="Disordered" evidence="4">
    <location>
        <begin position="1245"/>
        <end position="1322"/>
    </location>
</feature>
<evidence type="ECO:0000259" key="6">
    <source>
        <dbReference type="PROSITE" id="PS50871"/>
    </source>
</evidence>
<feature type="compositionally biased region" description="Polar residues" evidence="4">
    <location>
        <begin position="924"/>
        <end position="940"/>
    </location>
</feature>
<dbReference type="PANTHER" id="PTHR22923">
    <property type="entry name" value="CEREBELLIN-RELATED"/>
    <property type="match status" value="1"/>
</dbReference>
<feature type="region of interest" description="Disordered" evidence="4">
    <location>
        <begin position="490"/>
        <end position="513"/>
    </location>
</feature>
<evidence type="ECO:0000256" key="5">
    <source>
        <dbReference type="SAM" id="SignalP"/>
    </source>
</evidence>
<dbReference type="Gene3D" id="2.60.120.40">
    <property type="match status" value="1"/>
</dbReference>
<evidence type="ECO:0000313" key="7">
    <source>
        <dbReference type="EMBL" id="RUS70614.1"/>
    </source>
</evidence>
<proteinExistence type="predicted"/>
<gene>
    <name evidence="7" type="ORF">EGW08_021627</name>
</gene>
<accession>A0A3S0ZM69</accession>
<reference evidence="7 8" key="1">
    <citation type="submission" date="2019-01" db="EMBL/GenBank/DDBJ databases">
        <title>A draft genome assembly of the solar-powered sea slug Elysia chlorotica.</title>
        <authorList>
            <person name="Cai H."/>
            <person name="Li Q."/>
            <person name="Fang X."/>
            <person name="Li J."/>
            <person name="Curtis N.E."/>
            <person name="Altenburger A."/>
            <person name="Shibata T."/>
            <person name="Feng M."/>
            <person name="Maeda T."/>
            <person name="Schwartz J.A."/>
            <person name="Shigenobu S."/>
            <person name="Lundholm N."/>
            <person name="Nishiyama T."/>
            <person name="Yang H."/>
            <person name="Hasebe M."/>
            <person name="Li S."/>
            <person name="Pierce S.K."/>
            <person name="Wang J."/>
        </authorList>
    </citation>
    <scope>NUCLEOTIDE SEQUENCE [LARGE SCALE GENOMIC DNA]</scope>
    <source>
        <strain evidence="7">EC2010</strain>
        <tissue evidence="7">Whole organism of an adult</tissue>
    </source>
</reference>
<feature type="chain" id="PRO_5018616548" description="C1q domain-containing protein" evidence="5">
    <location>
        <begin position="30"/>
        <end position="1906"/>
    </location>
</feature>
<feature type="region of interest" description="Disordered" evidence="4">
    <location>
        <begin position="283"/>
        <end position="308"/>
    </location>
</feature>
<dbReference type="PRINTS" id="PR00007">
    <property type="entry name" value="COMPLEMNTC1Q"/>
</dbReference>
<feature type="compositionally biased region" description="Basic and acidic residues" evidence="4">
    <location>
        <begin position="287"/>
        <end position="308"/>
    </location>
</feature>
<dbReference type="InterPro" id="IPR008983">
    <property type="entry name" value="Tumour_necrosis_fac-like_dom"/>
</dbReference>
<feature type="compositionally biased region" description="Basic and acidic residues" evidence="4">
    <location>
        <begin position="118"/>
        <end position="144"/>
    </location>
</feature>
<feature type="compositionally biased region" description="Basic and acidic residues" evidence="4">
    <location>
        <begin position="1272"/>
        <end position="1297"/>
    </location>
</feature>
<evidence type="ECO:0000256" key="4">
    <source>
        <dbReference type="SAM" id="MobiDB-lite"/>
    </source>
</evidence>
<dbReference type="EMBL" id="RQTK01001369">
    <property type="protein sequence ID" value="RUS70614.1"/>
    <property type="molecule type" value="Genomic_DNA"/>
</dbReference>
<dbReference type="PROSITE" id="PS51257">
    <property type="entry name" value="PROKAR_LIPOPROTEIN"/>
    <property type="match status" value="1"/>
</dbReference>
<dbReference type="OrthoDB" id="6117751at2759"/>
<feature type="signal peptide" evidence="5">
    <location>
        <begin position="1"/>
        <end position="29"/>
    </location>
</feature>
<feature type="compositionally biased region" description="Basic and acidic residues" evidence="4">
    <location>
        <begin position="154"/>
        <end position="172"/>
    </location>
</feature>
<feature type="region of interest" description="Disordered" evidence="4">
    <location>
        <begin position="606"/>
        <end position="635"/>
    </location>
</feature>
<evidence type="ECO:0000256" key="2">
    <source>
        <dbReference type="ARBA" id="ARBA00022525"/>
    </source>
</evidence>
<feature type="compositionally biased region" description="Basic and acidic residues" evidence="4">
    <location>
        <begin position="455"/>
        <end position="465"/>
    </location>
</feature>
<comment type="subcellular location">
    <subcellularLocation>
        <location evidence="1">Secreted</location>
    </subcellularLocation>
</comment>
<keyword evidence="8" id="KW-1185">Reference proteome</keyword>